<evidence type="ECO:0000313" key="10">
    <source>
        <dbReference type="Proteomes" id="UP000188603"/>
    </source>
</evidence>
<feature type="chain" id="PRO_5038880467" description="Lipoprotein" evidence="8">
    <location>
        <begin position="22"/>
        <end position="276"/>
    </location>
</feature>
<dbReference type="Proteomes" id="UP000188603">
    <property type="component" value="Chromosome"/>
</dbReference>
<sequence>MKKTRIFIIALIFTVTLSACGGDLGEEASSEESNTLSEDRLIIGVTAGPHEQIMEKVKEVAAKDGLDIQIEVFTDYVMVNTALAEGDLDANSYQHKPYLDDFVAERNLDLSHVADTVNFPMGIYSEKIKDIRELKEGDTLGLPNDPTNSARALLLFEDAGLIKLREGAGVTASVQDIEENPLNLEFVELEAAQIPRQLSELTAAAINTNYAMEAGYVPAEDAIAIEPKDSPWVNIIAVRTENKDDPVLDKLIKAYHSDEVKQFVEEEFSGSVIPSW</sequence>
<dbReference type="PANTHER" id="PTHR30429">
    <property type="entry name" value="D-METHIONINE-BINDING LIPOPROTEIN METQ"/>
    <property type="match status" value="1"/>
</dbReference>
<dbReference type="OrthoDB" id="9812878at2"/>
<keyword evidence="2 8" id="KW-0732">Signal</keyword>
<keyword evidence="3" id="KW-0472">Membrane</keyword>
<dbReference type="SUPFAM" id="SSF53850">
    <property type="entry name" value="Periplasmic binding protein-like II"/>
    <property type="match status" value="1"/>
</dbReference>
<dbReference type="EMBL" id="CP019699">
    <property type="protein sequence ID" value="AQS55923.1"/>
    <property type="molecule type" value="Genomic_DNA"/>
</dbReference>
<dbReference type="KEGG" id="ntr:B0W44_09085"/>
<dbReference type="RefSeq" id="WP_077719783.1">
    <property type="nucleotide sequence ID" value="NZ_CP019699.1"/>
</dbReference>
<dbReference type="Gene3D" id="3.40.190.10">
    <property type="entry name" value="Periplasmic binding protein-like II"/>
    <property type="match status" value="2"/>
</dbReference>
<keyword evidence="4" id="KW-0564">Palmitate</keyword>
<evidence type="ECO:0000256" key="4">
    <source>
        <dbReference type="ARBA" id="ARBA00023139"/>
    </source>
</evidence>
<comment type="subcellular location">
    <subcellularLocation>
        <location evidence="1">Membrane</location>
        <topology evidence="1">Lipid-anchor</topology>
    </subcellularLocation>
</comment>
<dbReference type="STRING" id="1471761.B0W44_09085"/>
<organism evidence="9 10">
    <name type="scientific">Novibacillus thermophilus</name>
    <dbReference type="NCBI Taxonomy" id="1471761"/>
    <lineage>
        <taxon>Bacteria</taxon>
        <taxon>Bacillati</taxon>
        <taxon>Bacillota</taxon>
        <taxon>Bacilli</taxon>
        <taxon>Bacillales</taxon>
        <taxon>Thermoactinomycetaceae</taxon>
        <taxon>Novibacillus</taxon>
    </lineage>
</organism>
<dbReference type="PIRSF" id="PIRSF002854">
    <property type="entry name" value="MetQ"/>
    <property type="match status" value="1"/>
</dbReference>
<accession>A0A1U9K7E4</accession>
<comment type="similarity">
    <text evidence="6">Belongs to the nlpA lipoprotein family.</text>
</comment>
<dbReference type="InterPro" id="IPR004872">
    <property type="entry name" value="Lipoprotein_NlpA"/>
</dbReference>
<evidence type="ECO:0000313" key="9">
    <source>
        <dbReference type="EMBL" id="AQS55923.1"/>
    </source>
</evidence>
<name>A0A1U9K7E4_9BACL</name>
<evidence type="ECO:0000256" key="2">
    <source>
        <dbReference type="ARBA" id="ARBA00022729"/>
    </source>
</evidence>
<dbReference type="GO" id="GO:0016020">
    <property type="term" value="C:membrane"/>
    <property type="evidence" value="ECO:0007669"/>
    <property type="project" value="UniProtKB-SubCell"/>
</dbReference>
<proteinExistence type="inferred from homology"/>
<dbReference type="NCBIfam" id="TIGR00363">
    <property type="entry name" value="MetQ/NlpA family lipoprotein"/>
    <property type="match status" value="1"/>
</dbReference>
<feature type="signal peptide" evidence="8">
    <location>
        <begin position="1"/>
        <end position="21"/>
    </location>
</feature>
<evidence type="ECO:0000256" key="6">
    <source>
        <dbReference type="PIRNR" id="PIRNR002854"/>
    </source>
</evidence>
<dbReference type="PROSITE" id="PS51257">
    <property type="entry name" value="PROKAR_LIPOPROTEIN"/>
    <property type="match status" value="1"/>
</dbReference>
<evidence type="ECO:0000256" key="7">
    <source>
        <dbReference type="PIRSR" id="PIRSR002854-1"/>
    </source>
</evidence>
<evidence type="ECO:0000256" key="5">
    <source>
        <dbReference type="ARBA" id="ARBA00023288"/>
    </source>
</evidence>
<feature type="lipid moiety-binding region" description="S-diacylglycerol cysteine" evidence="7">
    <location>
        <position position="20"/>
    </location>
</feature>
<evidence type="ECO:0000256" key="3">
    <source>
        <dbReference type="ARBA" id="ARBA00023136"/>
    </source>
</evidence>
<keyword evidence="5 6" id="KW-0449">Lipoprotein</keyword>
<protein>
    <recommendedName>
        <fullName evidence="6">Lipoprotein</fullName>
    </recommendedName>
</protein>
<keyword evidence="10" id="KW-1185">Reference proteome</keyword>
<evidence type="ECO:0000256" key="1">
    <source>
        <dbReference type="ARBA" id="ARBA00004635"/>
    </source>
</evidence>
<reference evidence="9 10" key="1">
    <citation type="journal article" date="2015" name="Int. J. Syst. Evol. Microbiol.">
        <title>Novibacillus thermophilus gen. nov., sp. nov., a Gram-staining-negative and moderately thermophilic member of the family Thermoactinomycetaceae.</title>
        <authorList>
            <person name="Yang G."/>
            <person name="Chen J."/>
            <person name="Zhou S."/>
        </authorList>
    </citation>
    <scope>NUCLEOTIDE SEQUENCE [LARGE SCALE GENOMIC DNA]</scope>
    <source>
        <strain evidence="9 10">SG-1</strain>
    </source>
</reference>
<gene>
    <name evidence="9" type="ORF">B0W44_09085</name>
</gene>
<dbReference type="Pfam" id="PF03180">
    <property type="entry name" value="Lipoprotein_9"/>
    <property type="match status" value="1"/>
</dbReference>
<evidence type="ECO:0000256" key="8">
    <source>
        <dbReference type="SAM" id="SignalP"/>
    </source>
</evidence>
<dbReference type="AlphaFoldDB" id="A0A1U9K7E4"/>
<dbReference type="PANTHER" id="PTHR30429:SF1">
    <property type="entry name" value="D-METHIONINE-BINDING LIPOPROTEIN METQ-RELATED"/>
    <property type="match status" value="1"/>
</dbReference>